<name>A0A915HDU3_ROMCU</name>
<reference evidence="2" key="1">
    <citation type="submission" date="2022-11" db="UniProtKB">
        <authorList>
            <consortium name="WormBaseParasite"/>
        </authorList>
    </citation>
    <scope>IDENTIFICATION</scope>
</reference>
<dbReference type="AlphaFoldDB" id="A0A915HDU3"/>
<keyword evidence="1" id="KW-1185">Reference proteome</keyword>
<protein>
    <submittedName>
        <fullName evidence="2">Uncharacterized protein</fullName>
    </submittedName>
</protein>
<evidence type="ECO:0000313" key="2">
    <source>
        <dbReference type="WBParaSite" id="nRc.2.0.1.t00226-RA"/>
    </source>
</evidence>
<organism evidence="1 2">
    <name type="scientific">Romanomermis culicivorax</name>
    <name type="common">Nematode worm</name>
    <dbReference type="NCBI Taxonomy" id="13658"/>
    <lineage>
        <taxon>Eukaryota</taxon>
        <taxon>Metazoa</taxon>
        <taxon>Ecdysozoa</taxon>
        <taxon>Nematoda</taxon>
        <taxon>Enoplea</taxon>
        <taxon>Dorylaimia</taxon>
        <taxon>Mermithida</taxon>
        <taxon>Mermithoidea</taxon>
        <taxon>Mermithidae</taxon>
        <taxon>Romanomermis</taxon>
    </lineage>
</organism>
<dbReference type="Proteomes" id="UP000887565">
    <property type="component" value="Unplaced"/>
</dbReference>
<accession>A0A915HDU3</accession>
<dbReference type="WBParaSite" id="nRc.2.0.1.t00226-RA">
    <property type="protein sequence ID" value="nRc.2.0.1.t00226-RA"/>
    <property type="gene ID" value="nRc.2.0.1.g00226"/>
</dbReference>
<proteinExistence type="predicted"/>
<evidence type="ECO:0000313" key="1">
    <source>
        <dbReference type="Proteomes" id="UP000887565"/>
    </source>
</evidence>
<sequence length="92" mass="9926">MIFSEGLEYGYTGWNSNLAGISGYSGKTNILLDGIINPVSSTDQNGGSKPFDVANTGSLYEIPVAYTNFFMPWINSSTSSTAQIRNGTIFRT</sequence>